<dbReference type="Gene3D" id="2.40.30.170">
    <property type="match status" value="1"/>
</dbReference>
<evidence type="ECO:0000313" key="5">
    <source>
        <dbReference type="Proteomes" id="UP000318081"/>
    </source>
</evidence>
<evidence type="ECO:0000256" key="1">
    <source>
        <dbReference type="ARBA" id="ARBA00004196"/>
    </source>
</evidence>
<keyword evidence="5" id="KW-1185">Reference proteome</keyword>
<evidence type="ECO:0000313" key="4">
    <source>
        <dbReference type="EMBL" id="QDV83609.1"/>
    </source>
</evidence>
<evidence type="ECO:0000256" key="2">
    <source>
        <dbReference type="ARBA" id="ARBA00023054"/>
    </source>
</evidence>
<dbReference type="SUPFAM" id="SSF111369">
    <property type="entry name" value="HlyD-like secretion proteins"/>
    <property type="match status" value="1"/>
</dbReference>
<dbReference type="InterPro" id="IPR050465">
    <property type="entry name" value="UPF0194_transport"/>
</dbReference>
<gene>
    <name evidence="4" type="ORF">TBK1r_25510</name>
</gene>
<keyword evidence="2 3" id="KW-0175">Coiled coil</keyword>
<sequence>MAGKYGPIDRGAQEKLDLDRMMSNHGASCQSTDSATKSHTAMMRSWRPAACRPMFLFVLLLTVSVPAGHAEDKEDKAASSGDSADATVKLDGTFEAIRQFEVTADNKHLTELVIERIVPSGTNVTQGQTLVWFETEPLNDKIRSAESDLAIARLDLKSDEFAHEQFLKQQALDKAKVRRTRDEAQQNYDNYQRVDRERAIKQAKFSLESSQFSLESATEEYRQLEQMYKEDDLTEESEEIVLRRAKRAMESAQFSLDRAQIQHDRTIKQSIPRDDANQEEALARAVIEYEKSLHAMGIDKQKRELELERKRIKLEQQAEKFDEMRAERKKVVLKSELDGIFVYGSVTRAKLPAKPVELKKGTSVSGKQVIGTVLDPAKLQVRVELPESQLKAIHVGDRCKVVPKGVADTELNGVVKSIGIVPLTAGKYDCIVSLRGKALADVLPAMTCELQFAQANQKAADGAEKKDKASK</sequence>
<feature type="coiled-coil region" evidence="3">
    <location>
        <begin position="298"/>
        <end position="327"/>
    </location>
</feature>
<proteinExistence type="predicted"/>
<dbReference type="EMBL" id="CP036432">
    <property type="protein sequence ID" value="QDV83609.1"/>
    <property type="molecule type" value="Genomic_DNA"/>
</dbReference>
<dbReference type="PANTHER" id="PTHR32347:SF14">
    <property type="entry name" value="EFFLUX SYSTEM COMPONENT YKNX-RELATED"/>
    <property type="match status" value="1"/>
</dbReference>
<dbReference type="PANTHER" id="PTHR32347">
    <property type="entry name" value="EFFLUX SYSTEM COMPONENT YKNX-RELATED"/>
    <property type="match status" value="1"/>
</dbReference>
<accession>A0ABX5XNQ4</accession>
<comment type="subcellular location">
    <subcellularLocation>
        <location evidence="1">Cell envelope</location>
    </subcellularLocation>
</comment>
<protein>
    <submittedName>
        <fullName evidence="4">HlyD family secretion protein</fullName>
    </submittedName>
</protein>
<organism evidence="4 5">
    <name type="scientific">Stieleria magnilauensis</name>
    <dbReference type="NCBI Taxonomy" id="2527963"/>
    <lineage>
        <taxon>Bacteria</taxon>
        <taxon>Pseudomonadati</taxon>
        <taxon>Planctomycetota</taxon>
        <taxon>Planctomycetia</taxon>
        <taxon>Pirellulales</taxon>
        <taxon>Pirellulaceae</taxon>
        <taxon>Stieleria</taxon>
    </lineage>
</organism>
<evidence type="ECO:0000256" key="3">
    <source>
        <dbReference type="SAM" id="Coils"/>
    </source>
</evidence>
<feature type="coiled-coil region" evidence="3">
    <location>
        <begin position="167"/>
        <end position="262"/>
    </location>
</feature>
<name>A0ABX5XNQ4_9BACT</name>
<dbReference type="Proteomes" id="UP000318081">
    <property type="component" value="Chromosome"/>
</dbReference>
<reference evidence="4 5" key="1">
    <citation type="submission" date="2019-02" db="EMBL/GenBank/DDBJ databases">
        <title>Deep-cultivation of Planctomycetes and their phenomic and genomic characterization uncovers novel biology.</title>
        <authorList>
            <person name="Wiegand S."/>
            <person name="Jogler M."/>
            <person name="Boedeker C."/>
            <person name="Pinto D."/>
            <person name="Vollmers J."/>
            <person name="Rivas-Marin E."/>
            <person name="Kohn T."/>
            <person name="Peeters S.H."/>
            <person name="Heuer A."/>
            <person name="Rast P."/>
            <person name="Oberbeckmann S."/>
            <person name="Bunk B."/>
            <person name="Jeske O."/>
            <person name="Meyerdierks A."/>
            <person name="Storesund J.E."/>
            <person name="Kallscheuer N."/>
            <person name="Luecker S."/>
            <person name="Lage O.M."/>
            <person name="Pohl T."/>
            <person name="Merkel B.J."/>
            <person name="Hornburger P."/>
            <person name="Mueller R.-W."/>
            <person name="Bruemmer F."/>
            <person name="Labrenz M."/>
            <person name="Spormann A.M."/>
            <person name="Op den Camp H."/>
            <person name="Overmann J."/>
            <person name="Amann R."/>
            <person name="Jetten M.S.M."/>
            <person name="Mascher T."/>
            <person name="Medema M.H."/>
            <person name="Devos D.P."/>
            <person name="Kaster A.-K."/>
            <person name="Ovreas L."/>
            <person name="Rohde M."/>
            <person name="Galperin M.Y."/>
            <person name="Jogler C."/>
        </authorList>
    </citation>
    <scope>NUCLEOTIDE SEQUENCE [LARGE SCALE GENOMIC DNA]</scope>
    <source>
        <strain evidence="4 5">TBK1r</strain>
    </source>
</reference>